<gene>
    <name evidence="1" type="ORF">IX84_20830</name>
</gene>
<sequence length="91" mass="10819">MRRRILCPARIKYRDNKKNIQDMSDEATKRTSSQELFLEGMHICFCCYIYPHLLKRKKVEMHACKTINGMIKSLLFKASCYSKIVKTTLIW</sequence>
<dbReference type="EMBL" id="JPOS01000077">
    <property type="protein sequence ID" value="KGE86596.1"/>
    <property type="molecule type" value="Genomic_DNA"/>
</dbReference>
<keyword evidence="2" id="KW-1185">Reference proteome</keyword>
<evidence type="ECO:0000313" key="1">
    <source>
        <dbReference type="EMBL" id="KGE86596.1"/>
    </source>
</evidence>
<accession>A0A098S3G6</accession>
<proteinExistence type="predicted"/>
<dbReference type="Proteomes" id="UP000029736">
    <property type="component" value="Unassembled WGS sequence"/>
</dbReference>
<comment type="caution">
    <text evidence="1">The sequence shown here is derived from an EMBL/GenBank/DDBJ whole genome shotgun (WGS) entry which is preliminary data.</text>
</comment>
<organism evidence="1 2">
    <name type="scientific">Phaeodactylibacter xiamenensis</name>
    <dbReference type="NCBI Taxonomy" id="1524460"/>
    <lineage>
        <taxon>Bacteria</taxon>
        <taxon>Pseudomonadati</taxon>
        <taxon>Bacteroidota</taxon>
        <taxon>Saprospiria</taxon>
        <taxon>Saprospirales</taxon>
        <taxon>Haliscomenobacteraceae</taxon>
        <taxon>Phaeodactylibacter</taxon>
    </lineage>
</organism>
<evidence type="ECO:0000313" key="2">
    <source>
        <dbReference type="Proteomes" id="UP000029736"/>
    </source>
</evidence>
<protein>
    <submittedName>
        <fullName evidence="1">Uncharacterized protein</fullName>
    </submittedName>
</protein>
<name>A0A098S3G6_9BACT</name>
<dbReference type="AlphaFoldDB" id="A0A098S3G6"/>
<reference evidence="1 2" key="1">
    <citation type="journal article" date="2014" name="Int. J. Syst. Evol. Microbiol.">
        <title>Phaeodactylibacter xiamenensis gen. nov., sp. nov., a member of the family Saprospiraceae isolated from the marine alga Phaeodactylum tricornutum.</title>
        <authorList>
            <person name="Chen Z.Jr."/>
            <person name="Lei X."/>
            <person name="Lai Q."/>
            <person name="Li Y."/>
            <person name="Zhang B."/>
            <person name="Zhang J."/>
            <person name="Zhang H."/>
            <person name="Yang L."/>
            <person name="Zheng W."/>
            <person name="Tian Y."/>
            <person name="Yu Z."/>
            <person name="Xu H.Jr."/>
            <person name="Zheng T."/>
        </authorList>
    </citation>
    <scope>NUCLEOTIDE SEQUENCE [LARGE SCALE GENOMIC DNA]</scope>
    <source>
        <strain evidence="1 2">KD52</strain>
    </source>
</reference>